<dbReference type="EMBL" id="VOXD01000052">
    <property type="protein sequence ID" value="TXF84714.1"/>
    <property type="molecule type" value="Genomic_DNA"/>
</dbReference>
<comment type="caution">
    <text evidence="1">The sequence shown here is derived from an EMBL/GenBank/DDBJ whole genome shotgun (WGS) entry which is preliminary data.</text>
</comment>
<dbReference type="Proteomes" id="UP000321907">
    <property type="component" value="Unassembled WGS sequence"/>
</dbReference>
<organism evidence="1 2">
    <name type="scientific">Neolewinella aurantiaca</name>
    <dbReference type="NCBI Taxonomy" id="2602767"/>
    <lineage>
        <taxon>Bacteria</taxon>
        <taxon>Pseudomonadati</taxon>
        <taxon>Bacteroidota</taxon>
        <taxon>Saprospiria</taxon>
        <taxon>Saprospirales</taxon>
        <taxon>Lewinellaceae</taxon>
        <taxon>Neolewinella</taxon>
    </lineage>
</organism>
<name>A0A5C7F4M0_9BACT</name>
<evidence type="ECO:0000313" key="2">
    <source>
        <dbReference type="Proteomes" id="UP000321907"/>
    </source>
</evidence>
<dbReference type="AlphaFoldDB" id="A0A5C7F4M0"/>
<proteinExistence type="predicted"/>
<keyword evidence="2" id="KW-1185">Reference proteome</keyword>
<reference evidence="1 2" key="1">
    <citation type="submission" date="2019-08" db="EMBL/GenBank/DDBJ databases">
        <title>Lewinella sp. strain SSH13 Genome sequencing and assembly.</title>
        <authorList>
            <person name="Kim I."/>
        </authorList>
    </citation>
    <scope>NUCLEOTIDE SEQUENCE [LARGE SCALE GENOMIC DNA]</scope>
    <source>
        <strain evidence="1 2">SSH13</strain>
    </source>
</reference>
<dbReference type="OrthoDB" id="1493647at2"/>
<dbReference type="RefSeq" id="WP_147932769.1">
    <property type="nucleotide sequence ID" value="NZ_VOXD01000052.1"/>
</dbReference>
<gene>
    <name evidence="1" type="ORF">FUA23_21115</name>
</gene>
<protein>
    <submittedName>
        <fullName evidence="1">Uncharacterized protein</fullName>
    </submittedName>
</protein>
<evidence type="ECO:0000313" key="1">
    <source>
        <dbReference type="EMBL" id="TXF84714.1"/>
    </source>
</evidence>
<accession>A0A5C7F4M0</accession>
<sequence length="124" mass="13425">MAASTKAKSKLEAIVDDLTSLDVVTFSGDLVVDLKDITTEENGTINFQDVMKNIKGKVDRDESSFTAIAATHIALDKDTVQFVKEGLTEDEQRLFHLHLEAVDTAVSARAAMISSLMRIAGLNG</sequence>